<evidence type="ECO:0000256" key="2">
    <source>
        <dbReference type="ARBA" id="ARBA00012438"/>
    </source>
</evidence>
<protein>
    <recommendedName>
        <fullName evidence="2">histidine kinase</fullName>
        <ecNumber evidence="2">2.7.13.3</ecNumber>
    </recommendedName>
</protein>
<gene>
    <name evidence="9" type="ORF">E4U92_35710</name>
</gene>
<evidence type="ECO:0000313" key="9">
    <source>
        <dbReference type="EMBL" id="TKS94843.1"/>
    </source>
</evidence>
<dbReference type="SMART" id="SM00911">
    <property type="entry name" value="HWE_HK"/>
    <property type="match status" value="1"/>
</dbReference>
<keyword evidence="4" id="KW-0808">Transferase</keyword>
<comment type="catalytic activity">
    <reaction evidence="1">
        <text>ATP + protein L-histidine = ADP + protein N-phospho-L-histidine.</text>
        <dbReference type="EC" id="2.7.13.3"/>
    </reaction>
</comment>
<feature type="domain" description="Signal transduction histidine kinase HWE region" evidence="8">
    <location>
        <begin position="1"/>
        <end position="74"/>
    </location>
</feature>
<feature type="non-terminal residue" evidence="9">
    <location>
        <position position="1"/>
    </location>
</feature>
<name>A0A4U5W0P8_STRGB</name>
<dbReference type="Pfam" id="PF07536">
    <property type="entry name" value="HWE_HK"/>
    <property type="match status" value="1"/>
</dbReference>
<keyword evidence="7" id="KW-0067">ATP-binding</keyword>
<keyword evidence="3" id="KW-0597">Phosphoprotein</keyword>
<evidence type="ECO:0000256" key="6">
    <source>
        <dbReference type="ARBA" id="ARBA00022777"/>
    </source>
</evidence>
<comment type="caution">
    <text evidence="9">The sequence shown here is derived from an EMBL/GenBank/DDBJ whole genome shotgun (WGS) entry which is preliminary data.</text>
</comment>
<dbReference type="GO" id="GO:0004673">
    <property type="term" value="F:protein histidine kinase activity"/>
    <property type="evidence" value="ECO:0007669"/>
    <property type="project" value="UniProtKB-EC"/>
</dbReference>
<dbReference type="PANTHER" id="PTHR41523:SF7">
    <property type="entry name" value="HISTIDINE KINASE"/>
    <property type="match status" value="1"/>
</dbReference>
<proteinExistence type="predicted"/>
<dbReference type="AlphaFoldDB" id="A0A4U5W0P8"/>
<dbReference type="RefSeq" id="WP_206666497.1">
    <property type="nucleotide sequence ID" value="NZ_SZPR01000101.1"/>
</dbReference>
<dbReference type="InterPro" id="IPR011102">
    <property type="entry name" value="Sig_transdc_His_kinase_HWE"/>
</dbReference>
<keyword evidence="6 9" id="KW-0418">Kinase</keyword>
<accession>A0A4U5W0P8</accession>
<evidence type="ECO:0000256" key="5">
    <source>
        <dbReference type="ARBA" id="ARBA00022741"/>
    </source>
</evidence>
<evidence type="ECO:0000259" key="8">
    <source>
        <dbReference type="SMART" id="SM00911"/>
    </source>
</evidence>
<dbReference type="EMBL" id="SZPR01000101">
    <property type="protein sequence ID" value="TKS94843.1"/>
    <property type="molecule type" value="Genomic_DNA"/>
</dbReference>
<dbReference type="GO" id="GO:0005524">
    <property type="term" value="F:ATP binding"/>
    <property type="evidence" value="ECO:0007669"/>
    <property type="project" value="UniProtKB-KW"/>
</dbReference>
<evidence type="ECO:0000256" key="7">
    <source>
        <dbReference type="ARBA" id="ARBA00022840"/>
    </source>
</evidence>
<dbReference type="PANTHER" id="PTHR41523">
    <property type="entry name" value="TWO-COMPONENT SYSTEM SENSOR PROTEIN"/>
    <property type="match status" value="1"/>
</dbReference>
<feature type="non-terminal residue" evidence="9">
    <location>
        <position position="87"/>
    </location>
</feature>
<evidence type="ECO:0000256" key="3">
    <source>
        <dbReference type="ARBA" id="ARBA00022553"/>
    </source>
</evidence>
<evidence type="ECO:0000256" key="1">
    <source>
        <dbReference type="ARBA" id="ARBA00000085"/>
    </source>
</evidence>
<organism evidence="9 10">
    <name type="scientific">Streptomyces galbus</name>
    <dbReference type="NCBI Taxonomy" id="33898"/>
    <lineage>
        <taxon>Bacteria</taxon>
        <taxon>Bacillati</taxon>
        <taxon>Actinomycetota</taxon>
        <taxon>Actinomycetes</taxon>
        <taxon>Kitasatosporales</taxon>
        <taxon>Streptomycetaceae</taxon>
        <taxon>Streptomyces</taxon>
    </lineage>
</organism>
<dbReference type="EC" id="2.7.13.3" evidence="2"/>
<evidence type="ECO:0000313" key="10">
    <source>
        <dbReference type="Proteomes" id="UP000308632"/>
    </source>
</evidence>
<sequence length="87" mass="9408">VKNILAVIQSIVTRTLRHGADIDVARELLIGRIHAMSNVVTLLSESQWQGVKLKGLFESRAIPHADRIAVNGPDITVSARAAQSLSL</sequence>
<reference evidence="9 10" key="1">
    <citation type="submission" date="2019-04" db="EMBL/GenBank/DDBJ databases">
        <title>Streptomyces lasaliensis sp.nov., an Actinomycete isolated from soil which produces the polyether antibiotic lasalocid.</title>
        <authorList>
            <person name="Erwin G."/>
            <person name="Haber C."/>
        </authorList>
    </citation>
    <scope>NUCLEOTIDE SEQUENCE [LARGE SCALE GENOMIC DNA]</scope>
    <source>
        <strain evidence="9 10">DSM 40089</strain>
    </source>
</reference>
<evidence type="ECO:0000256" key="4">
    <source>
        <dbReference type="ARBA" id="ARBA00022679"/>
    </source>
</evidence>
<dbReference type="Proteomes" id="UP000308632">
    <property type="component" value="Unassembled WGS sequence"/>
</dbReference>
<keyword evidence="5" id="KW-0547">Nucleotide-binding</keyword>